<evidence type="ECO:0000313" key="9">
    <source>
        <dbReference type="Proteomes" id="UP000663874"/>
    </source>
</evidence>
<keyword evidence="8" id="KW-1185">Reference proteome</keyword>
<dbReference type="EMBL" id="CAJNOL010000068">
    <property type="protein sequence ID" value="CAF0811802.1"/>
    <property type="molecule type" value="Genomic_DNA"/>
</dbReference>
<evidence type="ECO:0000256" key="2">
    <source>
        <dbReference type="SAM" id="Phobius"/>
    </source>
</evidence>
<keyword evidence="2" id="KW-0472">Membrane</keyword>
<dbReference type="Proteomes" id="UP000663870">
    <property type="component" value="Unassembled WGS sequence"/>
</dbReference>
<reference evidence="7" key="1">
    <citation type="submission" date="2021-02" db="EMBL/GenBank/DDBJ databases">
        <authorList>
            <person name="Nowell W R."/>
        </authorList>
    </citation>
    <scope>NUCLEOTIDE SEQUENCE</scope>
</reference>
<evidence type="ECO:0000313" key="6">
    <source>
        <dbReference type="EMBL" id="CAF0832731.1"/>
    </source>
</evidence>
<evidence type="ECO:0000313" key="3">
    <source>
        <dbReference type="EMBL" id="CAF0806209.1"/>
    </source>
</evidence>
<evidence type="ECO:0000256" key="1">
    <source>
        <dbReference type="SAM" id="MobiDB-lite"/>
    </source>
</evidence>
<dbReference type="EMBL" id="CAJOBE010004050">
    <property type="protein sequence ID" value="CAF3913716.1"/>
    <property type="molecule type" value="Genomic_DNA"/>
</dbReference>
<dbReference type="EMBL" id="CAJNOU010000015">
    <property type="protein sequence ID" value="CAF0806209.1"/>
    <property type="molecule type" value="Genomic_DNA"/>
</dbReference>
<evidence type="ECO:0000313" key="7">
    <source>
        <dbReference type="EMBL" id="CAF3913716.1"/>
    </source>
</evidence>
<evidence type="ECO:0000313" key="8">
    <source>
        <dbReference type="Proteomes" id="UP000663870"/>
    </source>
</evidence>
<feature type="transmembrane region" description="Helical" evidence="2">
    <location>
        <begin position="32"/>
        <end position="56"/>
    </location>
</feature>
<sequence length="168" mass="19831">MDDVTIEDEFELNEDKPFGSKSEFPLRKSFSIFQILSQPWIIFILLSIALLIFIYINRNRRRNRNLIVDYEHIQHETNKQKLKNDQFNQYDDMERIRQKQQKAYEEQALRHAEQKKAKIESSKPSIDENPNRSKYRSSDHNPLTGQSNRGSSDSCSWRPSSRQKPGGG</sequence>
<evidence type="ECO:0008006" key="10">
    <source>
        <dbReference type="Google" id="ProtNLM"/>
    </source>
</evidence>
<evidence type="ECO:0000313" key="4">
    <source>
        <dbReference type="EMBL" id="CAF0811802.1"/>
    </source>
</evidence>
<evidence type="ECO:0000313" key="5">
    <source>
        <dbReference type="EMBL" id="CAF0818804.1"/>
    </source>
</evidence>
<dbReference type="AlphaFoldDB" id="A0A819IHL0"/>
<proteinExistence type="predicted"/>
<feature type="compositionally biased region" description="Basic and acidic residues" evidence="1">
    <location>
        <begin position="97"/>
        <end position="139"/>
    </location>
</feature>
<gene>
    <name evidence="7" type="ORF">FNK824_LOCUS21233</name>
    <name evidence="4" type="ORF">JXQ802_LOCUS4757</name>
    <name evidence="5" type="ORF">JXQ802_LOCUS5091</name>
    <name evidence="6" type="ORF">PYM288_LOCUS6171</name>
    <name evidence="3" type="ORF">SEV965_LOCUS887</name>
</gene>
<dbReference type="Proteomes" id="UP000663874">
    <property type="component" value="Unassembled WGS sequence"/>
</dbReference>
<dbReference type="Proteomes" id="UP000663854">
    <property type="component" value="Unassembled WGS sequence"/>
</dbReference>
<protein>
    <recommendedName>
        <fullName evidence="10">Selenoprotein S</fullName>
    </recommendedName>
</protein>
<dbReference type="EMBL" id="CAJNOL010000074">
    <property type="protein sequence ID" value="CAF0818804.1"/>
    <property type="molecule type" value="Genomic_DNA"/>
</dbReference>
<accession>A0A819IHL0</accession>
<name>A0A819IHL0_9BILA</name>
<organism evidence="7 9">
    <name type="scientific">Rotaria sordida</name>
    <dbReference type="NCBI Taxonomy" id="392033"/>
    <lineage>
        <taxon>Eukaryota</taxon>
        <taxon>Metazoa</taxon>
        <taxon>Spiralia</taxon>
        <taxon>Gnathifera</taxon>
        <taxon>Rotifera</taxon>
        <taxon>Eurotatoria</taxon>
        <taxon>Bdelloidea</taxon>
        <taxon>Philodinida</taxon>
        <taxon>Philodinidae</taxon>
        <taxon>Rotaria</taxon>
    </lineage>
</organism>
<keyword evidence="2" id="KW-0812">Transmembrane</keyword>
<dbReference type="EMBL" id="CAJNOH010000067">
    <property type="protein sequence ID" value="CAF0832731.1"/>
    <property type="molecule type" value="Genomic_DNA"/>
</dbReference>
<feature type="compositionally biased region" description="Low complexity" evidence="1">
    <location>
        <begin position="149"/>
        <end position="162"/>
    </location>
</feature>
<feature type="region of interest" description="Disordered" evidence="1">
    <location>
        <begin position="97"/>
        <end position="168"/>
    </location>
</feature>
<comment type="caution">
    <text evidence="7">The sequence shown here is derived from an EMBL/GenBank/DDBJ whole genome shotgun (WGS) entry which is preliminary data.</text>
</comment>
<keyword evidence="2" id="KW-1133">Transmembrane helix</keyword>
<dbReference type="Proteomes" id="UP000663889">
    <property type="component" value="Unassembled WGS sequence"/>
</dbReference>